<dbReference type="Proteomes" id="UP000823775">
    <property type="component" value="Unassembled WGS sequence"/>
</dbReference>
<reference evidence="3 4" key="1">
    <citation type="journal article" date="2021" name="BMC Genomics">
        <title>Datura genome reveals duplications of psychoactive alkaloid biosynthetic genes and high mutation rate following tissue culture.</title>
        <authorList>
            <person name="Rajewski A."/>
            <person name="Carter-House D."/>
            <person name="Stajich J."/>
            <person name="Litt A."/>
        </authorList>
    </citation>
    <scope>NUCLEOTIDE SEQUENCE [LARGE SCALE GENOMIC DNA]</scope>
    <source>
        <strain evidence="3">AR-01</strain>
    </source>
</reference>
<dbReference type="InterPro" id="IPR003604">
    <property type="entry name" value="Matrin/U1-like-C_Znf_C2H2"/>
</dbReference>
<dbReference type="SUPFAM" id="SSF57667">
    <property type="entry name" value="beta-beta-alpha zinc fingers"/>
    <property type="match status" value="3"/>
</dbReference>
<feature type="compositionally biased region" description="Polar residues" evidence="1">
    <location>
        <begin position="305"/>
        <end position="327"/>
    </location>
</feature>
<feature type="region of interest" description="Disordered" evidence="1">
    <location>
        <begin position="284"/>
        <end position="352"/>
    </location>
</feature>
<keyword evidence="4" id="KW-1185">Reference proteome</keyword>
<dbReference type="PANTHER" id="PTHR47487">
    <property type="entry name" value="OS06G0651300 PROTEIN-RELATED"/>
    <property type="match status" value="1"/>
</dbReference>
<dbReference type="SMART" id="SM00451">
    <property type="entry name" value="ZnF_U1"/>
    <property type="match status" value="3"/>
</dbReference>
<dbReference type="SMART" id="SM00355">
    <property type="entry name" value="ZnF_C2H2"/>
    <property type="match status" value="3"/>
</dbReference>
<feature type="domain" description="C2H2-type" evidence="2">
    <location>
        <begin position="146"/>
        <end position="168"/>
    </location>
</feature>
<feature type="region of interest" description="Disordered" evidence="1">
    <location>
        <begin position="164"/>
        <end position="219"/>
    </location>
</feature>
<evidence type="ECO:0000313" key="4">
    <source>
        <dbReference type="Proteomes" id="UP000823775"/>
    </source>
</evidence>
<dbReference type="InterPro" id="IPR036236">
    <property type="entry name" value="Znf_C2H2_sf"/>
</dbReference>
<evidence type="ECO:0000313" key="3">
    <source>
        <dbReference type="EMBL" id="MCE5166201.1"/>
    </source>
</evidence>
<feature type="region of interest" description="Disordered" evidence="1">
    <location>
        <begin position="1"/>
        <end position="22"/>
    </location>
</feature>
<evidence type="ECO:0000259" key="2">
    <source>
        <dbReference type="PROSITE" id="PS00028"/>
    </source>
</evidence>
<accession>A0ABS8Y435</accession>
<feature type="non-terminal residue" evidence="3">
    <location>
        <position position="1"/>
    </location>
</feature>
<dbReference type="PROSITE" id="PS00028">
    <property type="entry name" value="ZINC_FINGER_C2H2_1"/>
    <property type="match status" value="1"/>
</dbReference>
<organism evidence="3 4">
    <name type="scientific">Datura stramonium</name>
    <name type="common">Jimsonweed</name>
    <name type="synonym">Common thornapple</name>
    <dbReference type="NCBI Taxonomy" id="4076"/>
    <lineage>
        <taxon>Eukaryota</taxon>
        <taxon>Viridiplantae</taxon>
        <taxon>Streptophyta</taxon>
        <taxon>Embryophyta</taxon>
        <taxon>Tracheophyta</taxon>
        <taxon>Spermatophyta</taxon>
        <taxon>Magnoliopsida</taxon>
        <taxon>eudicotyledons</taxon>
        <taxon>Gunneridae</taxon>
        <taxon>Pentapetalae</taxon>
        <taxon>asterids</taxon>
        <taxon>lamiids</taxon>
        <taxon>Solanales</taxon>
        <taxon>Solanaceae</taxon>
        <taxon>Solanoideae</taxon>
        <taxon>Datureae</taxon>
        <taxon>Datura</taxon>
    </lineage>
</organism>
<dbReference type="EMBL" id="JACEIK010020059">
    <property type="protein sequence ID" value="MCE5166201.1"/>
    <property type="molecule type" value="Genomic_DNA"/>
</dbReference>
<dbReference type="InterPro" id="IPR013087">
    <property type="entry name" value="Znf_C2H2_type"/>
</dbReference>
<protein>
    <recommendedName>
        <fullName evidence="2">C2H2-type domain-containing protein</fullName>
    </recommendedName>
</protein>
<dbReference type="Gene3D" id="3.30.160.60">
    <property type="entry name" value="Classic Zinc Finger"/>
    <property type="match status" value="3"/>
</dbReference>
<feature type="compositionally biased region" description="Polar residues" evidence="1">
    <location>
        <begin position="70"/>
        <end position="85"/>
    </location>
</feature>
<proteinExistence type="predicted"/>
<feature type="compositionally biased region" description="Polar residues" evidence="1">
    <location>
        <begin position="185"/>
        <end position="201"/>
    </location>
</feature>
<gene>
    <name evidence="3" type="ORF">HAX54_015727</name>
</gene>
<comment type="caution">
    <text evidence="3">The sequence shown here is derived from an EMBL/GenBank/DDBJ whole genome shotgun (WGS) entry which is preliminary data.</text>
</comment>
<dbReference type="PANTHER" id="PTHR47487:SF16">
    <property type="entry name" value="C2H2-TYPE DOMAIN-CONTAINING PROTEIN"/>
    <property type="match status" value="1"/>
</dbReference>
<sequence>QVNEMVVPADAEEIKPPEITSSKQVQTEWACALCQMTTTSEQSLMSHLNRRKHKAKSEGLKTCRQMPKSEGSSPVTIKSNQLNQQEVKDTAVPQSEQVKSVEENPIQIEKKTTGVQVKEMVVSADAEEIKPPVITSSKQVQTEWTCAVCQMTITSERSFISHLNGRKHKAKSDGPKTCKQMPKSEGSSPVTTESNQLNQPQVKDAAEARSEQSVDEAALPKQVKSVKEYPIQIEKKTTGVQVKEMVVPADAEEIKPPVIISSKQVQTEWTCAVCQITTTSEQSLMSHINGRKHKAKSEGPKTCKQMPNSEGSSPVTTESNQLNQQQVKDAAEARSEQSADEAAVPKQVHRSS</sequence>
<evidence type="ECO:0000256" key="1">
    <source>
        <dbReference type="SAM" id="MobiDB-lite"/>
    </source>
</evidence>
<name>A0ABS8Y435_DATST</name>
<dbReference type="Pfam" id="PF12874">
    <property type="entry name" value="zf-met"/>
    <property type="match status" value="3"/>
</dbReference>
<feature type="region of interest" description="Disordered" evidence="1">
    <location>
        <begin position="42"/>
        <end position="103"/>
    </location>
</feature>